<evidence type="ECO:0000256" key="2">
    <source>
        <dbReference type="ARBA" id="ARBA00011255"/>
    </source>
</evidence>
<evidence type="ECO:0000259" key="7">
    <source>
        <dbReference type="Pfam" id="PF07195"/>
    </source>
</evidence>
<feature type="domain" description="Flagellar hook-associated protein 2 C-terminal" evidence="7">
    <location>
        <begin position="243"/>
        <end position="457"/>
    </location>
</feature>
<evidence type="ECO:0000256" key="5">
    <source>
        <dbReference type="RuleBase" id="RU362066"/>
    </source>
</evidence>
<evidence type="ECO:0000256" key="1">
    <source>
        <dbReference type="ARBA" id="ARBA00009764"/>
    </source>
</evidence>
<evidence type="ECO:0000313" key="8">
    <source>
        <dbReference type="EMBL" id="CUU05094.1"/>
    </source>
</evidence>
<evidence type="ECO:0000256" key="3">
    <source>
        <dbReference type="ARBA" id="ARBA00023054"/>
    </source>
</evidence>
<keyword evidence="9" id="KW-1185">Reference proteome</keyword>
<evidence type="ECO:0000313" key="9">
    <source>
        <dbReference type="Proteomes" id="UP000320623"/>
    </source>
</evidence>
<dbReference type="InterPro" id="IPR010809">
    <property type="entry name" value="FliD_C"/>
</dbReference>
<dbReference type="EMBL" id="FAOO01000007">
    <property type="protein sequence ID" value="CUU05094.1"/>
    <property type="molecule type" value="Genomic_DNA"/>
</dbReference>
<organism evidence="8 9">
    <name type="scientific">Candidatus Thermokryptus mobilis</name>
    <dbReference type="NCBI Taxonomy" id="1643428"/>
    <lineage>
        <taxon>Bacteria</taxon>
        <taxon>Pseudomonadati</taxon>
        <taxon>Candidatus Kryptoniota</taxon>
        <taxon>Candidatus Thermokryptus</taxon>
    </lineage>
</organism>
<comment type="similarity">
    <text evidence="1 5">Belongs to the FliD family.</text>
</comment>
<dbReference type="Pfam" id="PF07195">
    <property type="entry name" value="FliD_C"/>
    <property type="match status" value="1"/>
</dbReference>
<keyword evidence="8" id="KW-0966">Cell projection</keyword>
<gene>
    <name evidence="8" type="ORF">JGI1_01161</name>
</gene>
<comment type="function">
    <text evidence="5">Required for morphogenesis and for the elongation of the flagellar filament by facilitating polymerization of the flagellin monomers at the tip of growing filament. Forms a capping structure, which prevents flagellin subunits (transported through the central channel of the flagellum) from leaking out without polymerization at the distal end.</text>
</comment>
<comment type="subunit">
    <text evidence="2 5">Homopentamer.</text>
</comment>
<keyword evidence="8" id="KW-0969">Cilium</keyword>
<feature type="coiled-coil region" evidence="5">
    <location>
        <begin position="419"/>
        <end position="457"/>
    </location>
</feature>
<dbReference type="STRING" id="1643428.GCA_001442855_01134"/>
<keyword evidence="4 5" id="KW-0975">Bacterial flagellum</keyword>
<protein>
    <recommendedName>
        <fullName evidence="5">Flagellar hook-associated protein 2</fullName>
        <shortName evidence="5">HAP2</shortName>
    </recommendedName>
    <alternativeName>
        <fullName evidence="5">Flagellar cap protein</fullName>
    </alternativeName>
</protein>
<accession>A0A0S4N4M8</accession>
<evidence type="ECO:0000256" key="4">
    <source>
        <dbReference type="ARBA" id="ARBA00023143"/>
    </source>
</evidence>
<name>A0A0S4N4M8_9BACT</name>
<dbReference type="GO" id="GO:0005576">
    <property type="term" value="C:extracellular region"/>
    <property type="evidence" value="ECO:0007669"/>
    <property type="project" value="UniProtKB-SubCell"/>
</dbReference>
<dbReference type="Pfam" id="PF02465">
    <property type="entry name" value="FliD_N"/>
    <property type="match status" value="1"/>
</dbReference>
<keyword evidence="5" id="KW-0964">Secreted</keyword>
<dbReference type="PANTHER" id="PTHR30288">
    <property type="entry name" value="FLAGELLAR CAP/ASSEMBLY PROTEIN FLID"/>
    <property type="match status" value="1"/>
</dbReference>
<evidence type="ECO:0000259" key="6">
    <source>
        <dbReference type="Pfam" id="PF02465"/>
    </source>
</evidence>
<dbReference type="PANTHER" id="PTHR30288:SF0">
    <property type="entry name" value="FLAGELLAR HOOK-ASSOCIATED PROTEIN 2"/>
    <property type="match status" value="1"/>
</dbReference>
<dbReference type="GO" id="GO:0007155">
    <property type="term" value="P:cell adhesion"/>
    <property type="evidence" value="ECO:0007669"/>
    <property type="project" value="InterPro"/>
</dbReference>
<reference evidence="9" key="1">
    <citation type="submission" date="2015-11" db="EMBL/GenBank/DDBJ databases">
        <authorList>
            <person name="Varghese N."/>
        </authorList>
    </citation>
    <scope>NUCLEOTIDE SEQUENCE [LARGE SCALE GENOMIC DNA]</scope>
</reference>
<dbReference type="Proteomes" id="UP000320623">
    <property type="component" value="Unassembled WGS sequence"/>
</dbReference>
<feature type="domain" description="Flagellar hook-associated protein 2 N-terminal" evidence="6">
    <location>
        <begin position="14"/>
        <end position="109"/>
    </location>
</feature>
<dbReference type="OrthoDB" id="9810816at2"/>
<dbReference type="InterPro" id="IPR003481">
    <property type="entry name" value="FliD_N"/>
</dbReference>
<dbReference type="AlphaFoldDB" id="A0A0S4N4M8"/>
<dbReference type="GO" id="GO:0071973">
    <property type="term" value="P:bacterial-type flagellum-dependent cell motility"/>
    <property type="evidence" value="ECO:0007669"/>
    <property type="project" value="TreeGrafter"/>
</dbReference>
<dbReference type="GO" id="GO:0009424">
    <property type="term" value="C:bacterial-type flagellum hook"/>
    <property type="evidence" value="ECO:0007669"/>
    <property type="project" value="UniProtKB-UniRule"/>
</dbReference>
<comment type="subcellular location">
    <subcellularLocation>
        <location evidence="5">Secreted</location>
    </subcellularLocation>
    <subcellularLocation>
        <location evidence="5">Bacterial flagellum</location>
    </subcellularLocation>
</comment>
<dbReference type="InterPro" id="IPR040026">
    <property type="entry name" value="FliD"/>
</dbReference>
<dbReference type="GO" id="GO:0009421">
    <property type="term" value="C:bacterial-type flagellum filament cap"/>
    <property type="evidence" value="ECO:0007669"/>
    <property type="project" value="InterPro"/>
</dbReference>
<sequence>MSFFFNTNNNINPIDNLIQLFRQSETGKLVKPIERQKGLIQTKNSTLSDLKLRLNTLYQAVKDLSLTGVASKFQVKIAVVSNADVLSATAQSSATSANHTIFVQQLAKEDTILSSSFSNSGFEILNSTGEGAKTINVTVNGISTDVNITISSGDTNNVILNKIASAINSTVGDVSASVVNPTSSTARLVIKSKNTGSQYAISMSDVYGNLLASIGLDSNTLSNRISSTDTNGGYLYSDVNLLDAQIIVDGINIIRGSNKISDVISGVTIELRKAQSPGDTSVSVTVQTDVSQVKGVIENFIKAYNDLMKFINEKTKTTAEGVRTTFSGDNMLMKLKMDLRLRVSSAVSSANPSFLNDIGIKINPDGTLVVSDSSKLERMIAEDVSKVELLFNSSDGIAVKLKDLINPFVQVGGVIDKRIDLGKEQIKRLDERIKSLNDLIDQRAENLRRQFAQLQSLYFAFTRQQTLIQQMTSILQ</sequence>
<dbReference type="RefSeq" id="WP_140944909.1">
    <property type="nucleotide sequence ID" value="NZ_FAOO01000007.1"/>
</dbReference>
<proteinExistence type="inferred from homology"/>
<keyword evidence="8" id="KW-0282">Flagellum</keyword>
<keyword evidence="3 5" id="KW-0175">Coiled coil</keyword>